<sequence length="172" mass="19159">MTEPAPKTPSPPRSRRLRWLLIASLTLNLLIVGVVAGVALRHAGGDLPAPPRSIGFGPWAGGLERSDYKALREAFAATGRDFRADWRADRADRDALLTALRADPFEAAALDAITARMNARATDRMVLGEHLIREHILAMTPEQRHAFADRLERSRKHGREGDKDRSRERPKD</sequence>
<proteinExistence type="predicted"/>
<dbReference type="EMBL" id="FTOT01000005">
    <property type="protein sequence ID" value="SIT07326.1"/>
    <property type="molecule type" value="Genomic_DNA"/>
</dbReference>
<accession>A0A1N7P9Y0</accession>
<evidence type="ECO:0000313" key="4">
    <source>
        <dbReference type="Proteomes" id="UP000186141"/>
    </source>
</evidence>
<gene>
    <name evidence="3" type="ORF">SAMN05421774_10583</name>
</gene>
<dbReference type="Proteomes" id="UP000186141">
    <property type="component" value="Unassembled WGS sequence"/>
</dbReference>
<dbReference type="AlphaFoldDB" id="A0A1N7P9Y0"/>
<feature type="transmembrane region" description="Helical" evidence="2">
    <location>
        <begin position="20"/>
        <end position="40"/>
    </location>
</feature>
<keyword evidence="2" id="KW-0472">Membrane</keyword>
<evidence type="ECO:0000256" key="1">
    <source>
        <dbReference type="SAM" id="MobiDB-lite"/>
    </source>
</evidence>
<dbReference type="OrthoDB" id="7876971at2"/>
<evidence type="ECO:0000313" key="3">
    <source>
        <dbReference type="EMBL" id="SIT07326.1"/>
    </source>
</evidence>
<keyword evidence="2" id="KW-0812">Transmembrane</keyword>
<reference evidence="3 4" key="1">
    <citation type="submission" date="2017-01" db="EMBL/GenBank/DDBJ databases">
        <authorList>
            <person name="Mah S.A."/>
            <person name="Swanson W.J."/>
            <person name="Moy G.W."/>
            <person name="Vacquier V.D."/>
        </authorList>
    </citation>
    <scope>NUCLEOTIDE SEQUENCE [LARGE SCALE GENOMIC DNA]</scope>
    <source>
        <strain evidence="3 4">DSM 26375</strain>
    </source>
</reference>
<feature type="compositionally biased region" description="Basic and acidic residues" evidence="1">
    <location>
        <begin position="159"/>
        <end position="172"/>
    </location>
</feature>
<dbReference type="InterPro" id="IPR025961">
    <property type="entry name" value="Metal_resist"/>
</dbReference>
<name>A0A1N7P9Y0_9RHOB</name>
<dbReference type="Pfam" id="PF13801">
    <property type="entry name" value="Metal_resist"/>
    <property type="match status" value="1"/>
</dbReference>
<dbReference type="Gene3D" id="1.20.120.1490">
    <property type="match status" value="1"/>
</dbReference>
<evidence type="ECO:0000256" key="2">
    <source>
        <dbReference type="SAM" id="Phobius"/>
    </source>
</evidence>
<keyword evidence="2" id="KW-1133">Transmembrane helix</keyword>
<dbReference type="RefSeq" id="WP_076531896.1">
    <property type="nucleotide sequence ID" value="NZ_BMEH01000005.1"/>
</dbReference>
<keyword evidence="4" id="KW-1185">Reference proteome</keyword>
<organism evidence="3 4">
    <name type="scientific">Gemmobacter megaterium</name>
    <dbReference type="NCBI Taxonomy" id="1086013"/>
    <lineage>
        <taxon>Bacteria</taxon>
        <taxon>Pseudomonadati</taxon>
        <taxon>Pseudomonadota</taxon>
        <taxon>Alphaproteobacteria</taxon>
        <taxon>Rhodobacterales</taxon>
        <taxon>Paracoccaceae</taxon>
        <taxon>Gemmobacter</taxon>
    </lineage>
</organism>
<protein>
    <submittedName>
        <fullName evidence="3">Uncharacterized membrane protein</fullName>
    </submittedName>
</protein>
<feature type="region of interest" description="Disordered" evidence="1">
    <location>
        <begin position="149"/>
        <end position="172"/>
    </location>
</feature>
<dbReference type="STRING" id="1086013.SAMN05421774_10583"/>